<keyword evidence="2" id="KW-0479">Metal-binding</keyword>
<dbReference type="SFLD" id="SFLDS00029">
    <property type="entry name" value="Radical_SAM"/>
    <property type="match status" value="1"/>
</dbReference>
<keyword evidence="6" id="KW-0670">Pyruvate</keyword>
<dbReference type="STRING" id="1353158.SAMN04488587_1924"/>
<dbReference type="InterPro" id="IPR058240">
    <property type="entry name" value="rSAM_sf"/>
</dbReference>
<sequence>MFSIEAIESIYMGDPKFLNRYLKVERDELPARFRITKSIPVDFDSSASVEDLWEVHDREMGKCRELLESIDSKGKNIGLPEATPSLLDLKIAIVERILENCHICERRCGVNRRAGEKGFCRLLETSRYASEFLHMGEEPELVPSHTIFFTGCVFACVYCQNWDISTRPESGVDINPEDLAGTIKRRRHEGSRNVNFVTPTPHAHSVLKIINRVPVNIPMVWNSNMYHSREVAKLLEGVIDVYLADFKYGNDECARKYSKVKDYLSVVKRDHEVAYQNAEIIVRHLVLPDHLECCTKPIAKWIADHIPEVRFNLMFQYTPYYRASKYPEIDRRLTSDEKRRAIEIVEEAGLEDVLI</sequence>
<keyword evidence="7" id="KW-1185">Reference proteome</keyword>
<dbReference type="GO" id="GO:0046872">
    <property type="term" value="F:metal ion binding"/>
    <property type="evidence" value="ECO:0007669"/>
    <property type="project" value="UniProtKB-KW"/>
</dbReference>
<feature type="domain" description="Radical SAM core" evidence="5">
    <location>
        <begin position="147"/>
        <end position="292"/>
    </location>
</feature>
<keyword evidence="3" id="KW-0408">Iron</keyword>
<evidence type="ECO:0000256" key="2">
    <source>
        <dbReference type="ARBA" id="ARBA00022723"/>
    </source>
</evidence>
<evidence type="ECO:0000256" key="4">
    <source>
        <dbReference type="ARBA" id="ARBA00023014"/>
    </source>
</evidence>
<evidence type="ECO:0000313" key="7">
    <source>
        <dbReference type="Proteomes" id="UP000243338"/>
    </source>
</evidence>
<dbReference type="GO" id="GO:0016829">
    <property type="term" value="F:lyase activity"/>
    <property type="evidence" value="ECO:0007669"/>
    <property type="project" value="UniProtKB-KW"/>
</dbReference>
<dbReference type="Gene3D" id="3.20.20.70">
    <property type="entry name" value="Aldolase class I"/>
    <property type="match status" value="1"/>
</dbReference>
<dbReference type="InterPro" id="IPR040085">
    <property type="entry name" value="MJ0674-like"/>
</dbReference>
<dbReference type="EMBL" id="FOHQ01000006">
    <property type="protein sequence ID" value="SET00973.1"/>
    <property type="molecule type" value="Genomic_DNA"/>
</dbReference>
<evidence type="ECO:0000259" key="5">
    <source>
        <dbReference type="Pfam" id="PF04055"/>
    </source>
</evidence>
<dbReference type="AlphaFoldDB" id="A0A1I0B2K2"/>
<dbReference type="Proteomes" id="UP000243338">
    <property type="component" value="Unassembled WGS sequence"/>
</dbReference>
<dbReference type="InterPro" id="IPR007197">
    <property type="entry name" value="rSAM"/>
</dbReference>
<dbReference type="SUPFAM" id="SSF102114">
    <property type="entry name" value="Radical SAM enzymes"/>
    <property type="match status" value="1"/>
</dbReference>
<dbReference type="PANTHER" id="PTHR43075:SF1">
    <property type="entry name" value="FORMATE LYASE ACTIVATING ENZYME, PUTATIVE (AFU_ORTHOLOGUE AFUA_2G15630)-RELATED"/>
    <property type="match status" value="1"/>
</dbReference>
<evidence type="ECO:0000313" key="6">
    <source>
        <dbReference type="EMBL" id="SET00973.1"/>
    </source>
</evidence>
<dbReference type="PANTHER" id="PTHR43075">
    <property type="entry name" value="FORMATE LYASE ACTIVATING ENZYME, PUTATIVE (AFU_ORTHOLOGUE AFUA_2G15630)-RELATED"/>
    <property type="match status" value="1"/>
</dbReference>
<keyword evidence="1" id="KW-0949">S-adenosyl-L-methionine</keyword>
<evidence type="ECO:0000256" key="3">
    <source>
        <dbReference type="ARBA" id="ARBA00023004"/>
    </source>
</evidence>
<name>A0A1I0B2K2_9EURY</name>
<accession>A0A1I0B2K2</accession>
<reference evidence="7" key="1">
    <citation type="submission" date="2016-10" db="EMBL/GenBank/DDBJ databases">
        <authorList>
            <person name="Varghese N."/>
            <person name="Submissions S."/>
        </authorList>
    </citation>
    <scope>NUCLEOTIDE SEQUENCE [LARGE SCALE GENOMIC DNA]</scope>
    <source>
        <strain evidence="7">SLH 33</strain>
    </source>
</reference>
<evidence type="ECO:0000256" key="1">
    <source>
        <dbReference type="ARBA" id="ARBA00022691"/>
    </source>
</evidence>
<protein>
    <submittedName>
        <fullName evidence="6">Putative pyruvate formate lyase activating enzyme</fullName>
    </submittedName>
</protein>
<dbReference type="RefSeq" id="WP_342210538.1">
    <property type="nucleotide sequence ID" value="NZ_CAAGSJ010000007.1"/>
</dbReference>
<gene>
    <name evidence="6" type="ORF">SAMN04488587_1924</name>
</gene>
<dbReference type="SFLD" id="SFLDG01099">
    <property type="entry name" value="Uncharacterised_Radical_SAM_Su"/>
    <property type="match status" value="1"/>
</dbReference>
<keyword evidence="6" id="KW-0456">Lyase</keyword>
<keyword evidence="4" id="KW-0411">Iron-sulfur</keyword>
<dbReference type="GO" id="GO:0051536">
    <property type="term" value="F:iron-sulfur cluster binding"/>
    <property type="evidence" value="ECO:0007669"/>
    <property type="project" value="UniProtKB-KW"/>
</dbReference>
<dbReference type="InterPro" id="IPR013785">
    <property type="entry name" value="Aldolase_TIM"/>
</dbReference>
<organism evidence="6 7">
    <name type="scientific">Methanococcoides vulcani</name>
    <dbReference type="NCBI Taxonomy" id="1353158"/>
    <lineage>
        <taxon>Archaea</taxon>
        <taxon>Methanobacteriati</taxon>
        <taxon>Methanobacteriota</taxon>
        <taxon>Stenosarchaea group</taxon>
        <taxon>Methanomicrobia</taxon>
        <taxon>Methanosarcinales</taxon>
        <taxon>Methanosarcinaceae</taxon>
        <taxon>Methanococcoides</taxon>
    </lineage>
</organism>
<proteinExistence type="predicted"/>
<dbReference type="Pfam" id="PF04055">
    <property type="entry name" value="Radical_SAM"/>
    <property type="match status" value="1"/>
</dbReference>